<accession>A0AAN3A857</accession>
<evidence type="ECO:0000256" key="1">
    <source>
        <dbReference type="SAM" id="Phobius"/>
    </source>
</evidence>
<evidence type="ECO:0000313" key="3">
    <source>
        <dbReference type="Proteomes" id="UP000005475"/>
    </source>
</evidence>
<dbReference type="Proteomes" id="UP000005475">
    <property type="component" value="Unassembled WGS sequence"/>
</dbReference>
<organism evidence="2 3">
    <name type="scientific">Bacteroides ovatus (strain ATCC 8483 / DSM 1896 / JCM 5824 / BCRC 10623 / CCUG 4943 / NCTC 11153)</name>
    <dbReference type="NCBI Taxonomy" id="411476"/>
    <lineage>
        <taxon>Bacteria</taxon>
        <taxon>Pseudomonadati</taxon>
        <taxon>Bacteroidota</taxon>
        <taxon>Bacteroidia</taxon>
        <taxon>Bacteroidales</taxon>
        <taxon>Bacteroidaceae</taxon>
        <taxon>Bacteroides</taxon>
    </lineage>
</organism>
<reference evidence="2 3" key="1">
    <citation type="submission" date="2007-03" db="EMBL/GenBank/DDBJ databases">
        <authorList>
            <person name="Fulton L."/>
            <person name="Clifton S."/>
            <person name="Fulton B."/>
            <person name="Xu J."/>
            <person name="Minx P."/>
            <person name="Pepin K.H."/>
            <person name="Johnson M."/>
            <person name="Thiruvilangam P."/>
            <person name="Bhonagiri V."/>
            <person name="Nash W.E."/>
            <person name="Mardis E.R."/>
            <person name="Wilson R.K."/>
        </authorList>
    </citation>
    <scope>NUCLEOTIDE SEQUENCE [LARGE SCALE GENOMIC DNA]</scope>
    <source>
        <strain evidence="3">ATCC 8483 / DSM 1896 / JCM 5824 / BCRC 10623 / CCUG 4943 / NCTC 11153</strain>
    </source>
</reference>
<proteinExistence type="predicted"/>
<dbReference type="EMBL" id="AAXF02000050">
    <property type="protein sequence ID" value="EDO11387.1"/>
    <property type="molecule type" value="Genomic_DNA"/>
</dbReference>
<gene>
    <name evidence="2" type="ORF">BACOVA_03291</name>
</gene>
<feature type="transmembrane region" description="Helical" evidence="1">
    <location>
        <begin position="6"/>
        <end position="27"/>
    </location>
</feature>
<dbReference type="AlphaFoldDB" id="A0AAN3A857"/>
<comment type="caution">
    <text evidence="2">The sequence shown here is derived from an EMBL/GenBank/DDBJ whole genome shotgun (WGS) entry which is preliminary data.</text>
</comment>
<protein>
    <submittedName>
        <fullName evidence="2">Uncharacterized protein</fullName>
    </submittedName>
</protein>
<sequence length="36" mass="4267">MFAFQANFLSYYCFLLIYFVSLVVFILSEIDGHLIE</sequence>
<reference evidence="3" key="2">
    <citation type="submission" date="2007-04" db="EMBL/GenBank/DDBJ databases">
        <title>Draft genome sequence of Bacteroides ovatus (ATCC 8483).</title>
        <authorList>
            <person name="Sudarsanam P."/>
            <person name="Ley R."/>
            <person name="Guruge J."/>
            <person name="Turnbaugh P.J."/>
            <person name="Mahowald M."/>
            <person name="Liep D."/>
            <person name="Gordon J."/>
        </authorList>
    </citation>
    <scope>NUCLEOTIDE SEQUENCE [LARGE SCALE GENOMIC DNA]</scope>
    <source>
        <strain evidence="3">ATCC 8483 / DSM 1896 / JCM 5824 / BCRC 10623 / CCUG 4943 / NCTC 11153</strain>
    </source>
</reference>
<keyword evidence="1" id="KW-0472">Membrane</keyword>
<keyword evidence="1" id="KW-0812">Transmembrane</keyword>
<keyword evidence="1" id="KW-1133">Transmembrane helix</keyword>
<name>A0AAN3A857_BACO1</name>
<evidence type="ECO:0000313" key="2">
    <source>
        <dbReference type="EMBL" id="EDO11387.1"/>
    </source>
</evidence>